<dbReference type="AlphaFoldDB" id="A0A4C1UK54"/>
<accession>A0A4C1UK54</accession>
<evidence type="ECO:0000313" key="2">
    <source>
        <dbReference type="Proteomes" id="UP000299102"/>
    </source>
</evidence>
<dbReference type="Proteomes" id="UP000299102">
    <property type="component" value="Unassembled WGS sequence"/>
</dbReference>
<keyword evidence="2" id="KW-1185">Reference proteome</keyword>
<protein>
    <submittedName>
        <fullName evidence="1">Uncharacterized protein</fullName>
    </submittedName>
</protein>
<reference evidence="1 2" key="1">
    <citation type="journal article" date="2019" name="Commun. Biol.">
        <title>The bagworm genome reveals a unique fibroin gene that provides high tensile strength.</title>
        <authorList>
            <person name="Kono N."/>
            <person name="Nakamura H."/>
            <person name="Ohtoshi R."/>
            <person name="Tomita M."/>
            <person name="Numata K."/>
            <person name="Arakawa K."/>
        </authorList>
    </citation>
    <scope>NUCLEOTIDE SEQUENCE [LARGE SCALE GENOMIC DNA]</scope>
</reference>
<gene>
    <name evidence="1" type="ORF">EVAR_16128_1</name>
</gene>
<evidence type="ECO:0000313" key="1">
    <source>
        <dbReference type="EMBL" id="GBP26274.1"/>
    </source>
</evidence>
<proteinExistence type="predicted"/>
<dbReference type="EMBL" id="BGZK01000178">
    <property type="protein sequence ID" value="GBP26274.1"/>
    <property type="molecule type" value="Genomic_DNA"/>
</dbReference>
<name>A0A4C1UK54_EUMVA</name>
<sequence>MCGRRGGARGAAAANGHFKSSRDIKAPLIKPKSFSGLYLLEAGSGSHLNYSKIFVPQKKHFTIRLCLPVEAFLLNKPSGGDHQRVRRQTSKPLMFAAIINIKGFDVYDGEHHLITHSAHTELSGVSDSLTPLNFGAEHRSTGIFIRGVDKEFTVTEELLALQSLKRTTTGEDTFNEVQKNLCSKSMRLQDVMILAVETINFIQSQGLNHAGRRAAKLAGKVNTRMPCPISICMIEVSRKATKRRYTGLCRFILVGVAQAAQSPRPRARSRAKTPPVILHLERGVHRGRWQAMPAKLFFERLSKMYTTQYIRSRRSVSVVRLAERVVLVHRIGQRFRCGRAPTPHAAAPAPGRSVIIGASARRAHRPAATAASAYRASAPAGAPIRYRSVV</sequence>
<organism evidence="1 2">
    <name type="scientific">Eumeta variegata</name>
    <name type="common">Bagworm moth</name>
    <name type="synonym">Eumeta japonica</name>
    <dbReference type="NCBI Taxonomy" id="151549"/>
    <lineage>
        <taxon>Eukaryota</taxon>
        <taxon>Metazoa</taxon>
        <taxon>Ecdysozoa</taxon>
        <taxon>Arthropoda</taxon>
        <taxon>Hexapoda</taxon>
        <taxon>Insecta</taxon>
        <taxon>Pterygota</taxon>
        <taxon>Neoptera</taxon>
        <taxon>Endopterygota</taxon>
        <taxon>Lepidoptera</taxon>
        <taxon>Glossata</taxon>
        <taxon>Ditrysia</taxon>
        <taxon>Tineoidea</taxon>
        <taxon>Psychidae</taxon>
        <taxon>Oiketicinae</taxon>
        <taxon>Eumeta</taxon>
    </lineage>
</organism>
<comment type="caution">
    <text evidence="1">The sequence shown here is derived from an EMBL/GenBank/DDBJ whole genome shotgun (WGS) entry which is preliminary data.</text>
</comment>